<organism evidence="2 3">
    <name type="scientific">Acuticoccus mangrovi</name>
    <dbReference type="NCBI Taxonomy" id="2796142"/>
    <lineage>
        <taxon>Bacteria</taxon>
        <taxon>Pseudomonadati</taxon>
        <taxon>Pseudomonadota</taxon>
        <taxon>Alphaproteobacteria</taxon>
        <taxon>Hyphomicrobiales</taxon>
        <taxon>Amorphaceae</taxon>
        <taxon>Acuticoccus</taxon>
    </lineage>
</organism>
<comment type="caution">
    <text evidence="2">The sequence shown here is derived from an EMBL/GenBank/DDBJ whole genome shotgun (WGS) entry which is preliminary data.</text>
</comment>
<dbReference type="RefSeq" id="WP_198880618.1">
    <property type="nucleotide sequence ID" value="NZ_JAEKJA010000002.1"/>
</dbReference>
<reference evidence="2" key="1">
    <citation type="submission" date="2020-12" db="EMBL/GenBank/DDBJ databases">
        <title>Bacterial taxonomy.</title>
        <authorList>
            <person name="Pan X."/>
        </authorList>
    </citation>
    <scope>NUCLEOTIDE SEQUENCE</scope>
    <source>
        <strain evidence="2">B2012</strain>
    </source>
</reference>
<dbReference type="PANTHER" id="PTHR42663:SF6">
    <property type="entry name" value="HYDROLASE C777.06C-RELATED"/>
    <property type="match status" value="1"/>
</dbReference>
<evidence type="ECO:0000313" key="3">
    <source>
        <dbReference type="Proteomes" id="UP000609531"/>
    </source>
</evidence>
<dbReference type="SUPFAM" id="SSF56281">
    <property type="entry name" value="Metallo-hydrolase/oxidoreductase"/>
    <property type="match status" value="1"/>
</dbReference>
<dbReference type="InterPro" id="IPR036866">
    <property type="entry name" value="RibonucZ/Hydroxyglut_hydro"/>
</dbReference>
<dbReference type="Gene3D" id="3.60.15.10">
    <property type="entry name" value="Ribonuclease Z/Hydroxyacylglutathione hydrolase-like"/>
    <property type="match status" value="1"/>
</dbReference>
<dbReference type="EMBL" id="JAEKJA010000002">
    <property type="protein sequence ID" value="MBJ3774715.1"/>
    <property type="molecule type" value="Genomic_DNA"/>
</dbReference>
<feature type="domain" description="Metallo-beta-lactamase" evidence="1">
    <location>
        <begin position="53"/>
        <end position="235"/>
    </location>
</feature>
<dbReference type="PANTHER" id="PTHR42663">
    <property type="entry name" value="HYDROLASE C777.06C-RELATED-RELATED"/>
    <property type="match status" value="1"/>
</dbReference>
<dbReference type="InterPro" id="IPR001279">
    <property type="entry name" value="Metallo-B-lactamas"/>
</dbReference>
<name>A0A934MFA4_9HYPH</name>
<proteinExistence type="predicted"/>
<dbReference type="Pfam" id="PF12706">
    <property type="entry name" value="Lactamase_B_2"/>
    <property type="match status" value="1"/>
</dbReference>
<accession>A0A934MFA4</accession>
<dbReference type="AlphaFoldDB" id="A0A934MFA4"/>
<protein>
    <submittedName>
        <fullName evidence="2">MBL fold metallo-hydrolase</fullName>
    </submittedName>
</protein>
<sequence length="267" mass="29207">MSVTHRFTILGCGSSGGVPRTGGDWGACDPENPKNRRRRCSMLVEQIGPDGTTTVLIDTGPDMREQLLSANVGHLDGVVYTHPHADHLHGIDDLRGLALAERRRIDVYMDEPTAERAHAAFGYCFAALAEGYPPILDHHLIYAGTPVVIDGAGGPLSLTPFEQFHGHIMSLGFRIGDLAYSSDLNDLPEASIPLVEDLAVWIIDALRYRSHISHLTVEEAVGWLQRMGARSGVLTNLHQDLDYESLKAELPPNVVPAYDMMTLELVP</sequence>
<dbReference type="Proteomes" id="UP000609531">
    <property type="component" value="Unassembled WGS sequence"/>
</dbReference>
<dbReference type="CDD" id="cd16279">
    <property type="entry name" value="metallo-hydrolase-like_MBL-fold"/>
    <property type="match status" value="1"/>
</dbReference>
<evidence type="ECO:0000259" key="1">
    <source>
        <dbReference type="Pfam" id="PF12706"/>
    </source>
</evidence>
<evidence type="ECO:0000313" key="2">
    <source>
        <dbReference type="EMBL" id="MBJ3774715.1"/>
    </source>
</evidence>
<keyword evidence="3" id="KW-1185">Reference proteome</keyword>
<gene>
    <name evidence="2" type="ORF">JCR33_03400</name>
</gene>